<dbReference type="Proteomes" id="UP000266723">
    <property type="component" value="Unassembled WGS sequence"/>
</dbReference>
<keyword evidence="4" id="KW-1185">Reference proteome</keyword>
<feature type="region of interest" description="Disordered" evidence="1">
    <location>
        <begin position="212"/>
        <end position="251"/>
    </location>
</feature>
<gene>
    <name evidence="3" type="ORF">DY000_02031092</name>
</gene>
<comment type="caution">
    <text evidence="3">The sequence shown here is derived from an EMBL/GenBank/DDBJ whole genome shotgun (WGS) entry which is preliminary data.</text>
</comment>
<proteinExistence type="predicted"/>
<keyword evidence="2" id="KW-0812">Transmembrane</keyword>
<sequence length="251" mass="27628">MIVWIAGAIIRLNVGKKEIHGHLVQGDLICERSIGIEIGVAHPDGGATPGSLSTMDCMASSLLKNICSRFAVLYVLGLSTLSLFARFYVSLRRRRRESRACSRVWCLQSRHGLDLGLESTLFVTCRIKGSVLVSEVWILRFELAELFGALLQLLGVFSLTEVFLFPEEWGGPRDWTRNTFKWGPGASPRGDPEAGVLPGVWRNSIPEYFSPTQATAKEHPVPKPNASTQPEETNPVKDVDPEPNATDAVAE</sequence>
<dbReference type="EMBL" id="QGKV02000649">
    <property type="protein sequence ID" value="KAF3581357.1"/>
    <property type="molecule type" value="Genomic_DNA"/>
</dbReference>
<protein>
    <submittedName>
        <fullName evidence="3">Uncharacterized protein</fullName>
    </submittedName>
</protein>
<evidence type="ECO:0000313" key="3">
    <source>
        <dbReference type="EMBL" id="KAF3581357.1"/>
    </source>
</evidence>
<evidence type="ECO:0000256" key="1">
    <source>
        <dbReference type="SAM" id="MobiDB-lite"/>
    </source>
</evidence>
<reference evidence="3 4" key="1">
    <citation type="journal article" date="2020" name="BMC Genomics">
        <title>Intraspecific diversification of the crop wild relative Brassica cretica Lam. using demographic model selection.</title>
        <authorList>
            <person name="Kioukis A."/>
            <person name="Michalopoulou V.A."/>
            <person name="Briers L."/>
            <person name="Pirintsos S."/>
            <person name="Studholme D.J."/>
            <person name="Pavlidis P."/>
            <person name="Sarris P.F."/>
        </authorList>
    </citation>
    <scope>NUCLEOTIDE SEQUENCE [LARGE SCALE GENOMIC DNA]</scope>
    <source>
        <strain evidence="4">cv. PFS-1207/04</strain>
    </source>
</reference>
<feature type="transmembrane region" description="Helical" evidence="2">
    <location>
        <begin position="70"/>
        <end position="89"/>
    </location>
</feature>
<evidence type="ECO:0000313" key="4">
    <source>
        <dbReference type="Proteomes" id="UP000266723"/>
    </source>
</evidence>
<keyword evidence="2" id="KW-0472">Membrane</keyword>
<keyword evidence="2" id="KW-1133">Transmembrane helix</keyword>
<evidence type="ECO:0000256" key="2">
    <source>
        <dbReference type="SAM" id="Phobius"/>
    </source>
</evidence>
<accession>A0ABQ7DU12</accession>
<name>A0ABQ7DU12_BRACR</name>
<organism evidence="3 4">
    <name type="scientific">Brassica cretica</name>
    <name type="common">Mustard</name>
    <dbReference type="NCBI Taxonomy" id="69181"/>
    <lineage>
        <taxon>Eukaryota</taxon>
        <taxon>Viridiplantae</taxon>
        <taxon>Streptophyta</taxon>
        <taxon>Embryophyta</taxon>
        <taxon>Tracheophyta</taxon>
        <taxon>Spermatophyta</taxon>
        <taxon>Magnoliopsida</taxon>
        <taxon>eudicotyledons</taxon>
        <taxon>Gunneridae</taxon>
        <taxon>Pentapetalae</taxon>
        <taxon>rosids</taxon>
        <taxon>malvids</taxon>
        <taxon>Brassicales</taxon>
        <taxon>Brassicaceae</taxon>
        <taxon>Brassiceae</taxon>
        <taxon>Brassica</taxon>
    </lineage>
</organism>